<evidence type="ECO:0000313" key="1">
    <source>
        <dbReference type="EMBL" id="GAI41378.1"/>
    </source>
</evidence>
<dbReference type="AlphaFoldDB" id="X1NCL9"/>
<name>X1NCL9_9ZZZZ</name>
<comment type="caution">
    <text evidence="1">The sequence shown here is derived from an EMBL/GenBank/DDBJ whole genome shotgun (WGS) entry which is preliminary data.</text>
</comment>
<reference evidence="1" key="1">
    <citation type="journal article" date="2014" name="Front. Microbiol.">
        <title>High frequency of phylogenetically diverse reductive dehalogenase-homologous genes in deep subseafloor sedimentary metagenomes.</title>
        <authorList>
            <person name="Kawai M."/>
            <person name="Futagami T."/>
            <person name="Toyoda A."/>
            <person name="Takaki Y."/>
            <person name="Nishi S."/>
            <person name="Hori S."/>
            <person name="Arai W."/>
            <person name="Tsubouchi T."/>
            <person name="Morono Y."/>
            <person name="Uchiyama I."/>
            <person name="Ito T."/>
            <person name="Fujiyama A."/>
            <person name="Inagaki F."/>
            <person name="Takami H."/>
        </authorList>
    </citation>
    <scope>NUCLEOTIDE SEQUENCE</scope>
    <source>
        <strain evidence="1">Expedition CK06-06</strain>
    </source>
</reference>
<proteinExistence type="predicted"/>
<sequence>MTKKIHEFRINEYLLLRLYKDDEDGEIIIYVSGNQFMQC</sequence>
<organism evidence="1">
    <name type="scientific">marine sediment metagenome</name>
    <dbReference type="NCBI Taxonomy" id="412755"/>
    <lineage>
        <taxon>unclassified sequences</taxon>
        <taxon>metagenomes</taxon>
        <taxon>ecological metagenomes</taxon>
    </lineage>
</organism>
<gene>
    <name evidence="1" type="ORF">S06H3_50206</name>
</gene>
<accession>X1NCL9</accession>
<protein>
    <submittedName>
        <fullName evidence="1">Uncharacterized protein</fullName>
    </submittedName>
</protein>
<feature type="non-terminal residue" evidence="1">
    <location>
        <position position="39"/>
    </location>
</feature>
<dbReference type="EMBL" id="BARV01031766">
    <property type="protein sequence ID" value="GAI41378.1"/>
    <property type="molecule type" value="Genomic_DNA"/>
</dbReference>